<evidence type="ECO:0000256" key="5">
    <source>
        <dbReference type="ARBA" id="ARBA00022840"/>
    </source>
</evidence>
<dbReference type="InterPro" id="IPR011004">
    <property type="entry name" value="Trimer_LpxA-like_sf"/>
</dbReference>
<dbReference type="PROSITE" id="PS00808">
    <property type="entry name" value="ADP_GLC_PYROPHOSPH_1"/>
    <property type="match status" value="1"/>
</dbReference>
<dbReference type="NCBIfam" id="NF002023">
    <property type="entry name" value="PRK00844.1"/>
    <property type="match status" value="1"/>
</dbReference>
<dbReference type="PANTHER" id="PTHR43523">
    <property type="entry name" value="GLUCOSE-1-PHOSPHATE ADENYLYLTRANSFERASE-RELATED"/>
    <property type="match status" value="1"/>
</dbReference>
<evidence type="ECO:0000256" key="2">
    <source>
        <dbReference type="ARBA" id="ARBA00022679"/>
    </source>
</evidence>
<dbReference type="AlphaFoldDB" id="A0A1J5SBT4"/>
<name>A0A1J5SBT4_9ZZZZ</name>
<gene>
    <name evidence="9" type="primary">glgC_7</name>
    <name evidence="9" type="ORF">GALL_187610</name>
</gene>
<dbReference type="GO" id="GO:0008878">
    <property type="term" value="F:glucose-1-phosphate adenylyltransferase activity"/>
    <property type="evidence" value="ECO:0007669"/>
    <property type="project" value="UniProtKB-EC"/>
</dbReference>
<dbReference type="CDD" id="cd04651">
    <property type="entry name" value="LbH_G1P_AT_C"/>
    <property type="match status" value="1"/>
</dbReference>
<dbReference type="InterPro" id="IPR011831">
    <property type="entry name" value="ADP-Glc_PPase"/>
</dbReference>
<feature type="domain" description="Nucleotidyl transferase" evidence="7">
    <location>
        <begin position="33"/>
        <end position="298"/>
    </location>
</feature>
<dbReference type="Gene3D" id="3.90.550.10">
    <property type="entry name" value="Spore Coat Polysaccharide Biosynthesis Protein SpsA, Chain A"/>
    <property type="match status" value="1"/>
</dbReference>
<evidence type="ECO:0000256" key="6">
    <source>
        <dbReference type="ARBA" id="ARBA00023056"/>
    </source>
</evidence>
<dbReference type="PANTHER" id="PTHR43523:SF2">
    <property type="entry name" value="GLUCOSE-1-PHOSPHATE ADENYLYLTRANSFERASE"/>
    <property type="match status" value="1"/>
</dbReference>
<dbReference type="PROSITE" id="PS00809">
    <property type="entry name" value="ADP_GLC_PYROPHOSPH_2"/>
    <property type="match status" value="1"/>
</dbReference>
<keyword evidence="6" id="KW-0320">Glycogen biosynthesis</keyword>
<dbReference type="EMBL" id="MLJW01000109">
    <property type="protein sequence ID" value="OIQ99179.1"/>
    <property type="molecule type" value="Genomic_DNA"/>
</dbReference>
<evidence type="ECO:0000256" key="1">
    <source>
        <dbReference type="ARBA" id="ARBA00010443"/>
    </source>
</evidence>
<evidence type="ECO:0000256" key="3">
    <source>
        <dbReference type="ARBA" id="ARBA00022695"/>
    </source>
</evidence>
<dbReference type="Pfam" id="PF24894">
    <property type="entry name" value="Hexapep_GlmU"/>
    <property type="match status" value="1"/>
</dbReference>
<dbReference type="SUPFAM" id="SSF51161">
    <property type="entry name" value="Trimeric LpxA-like enzymes"/>
    <property type="match status" value="1"/>
</dbReference>
<dbReference type="Gene3D" id="2.160.10.10">
    <property type="entry name" value="Hexapeptide repeat proteins"/>
    <property type="match status" value="1"/>
</dbReference>
<protein>
    <submittedName>
        <fullName evidence="9">Glucose-1-phosphate adenylyltransferase</fullName>
        <ecNumber evidence="9">2.7.7.27</ecNumber>
    </submittedName>
</protein>
<dbReference type="GO" id="GO:0005978">
    <property type="term" value="P:glycogen biosynthetic process"/>
    <property type="evidence" value="ECO:0007669"/>
    <property type="project" value="UniProtKB-KW"/>
</dbReference>
<keyword evidence="2 9" id="KW-0808">Transferase</keyword>
<dbReference type="CDD" id="cd02508">
    <property type="entry name" value="ADP_Glucose_PP"/>
    <property type="match status" value="1"/>
</dbReference>
<proteinExistence type="inferred from homology"/>
<dbReference type="NCBIfam" id="TIGR02091">
    <property type="entry name" value="glgC"/>
    <property type="match status" value="1"/>
</dbReference>
<keyword evidence="3 9" id="KW-0548">Nucleotidyltransferase</keyword>
<dbReference type="InterPro" id="IPR005836">
    <property type="entry name" value="ADP_Glu_pyroP_CS"/>
</dbReference>
<dbReference type="EC" id="2.7.7.27" evidence="9"/>
<dbReference type="InterPro" id="IPR056818">
    <property type="entry name" value="GlmU/GlgC-like_hexapep"/>
</dbReference>
<dbReference type="PROSITE" id="PS00810">
    <property type="entry name" value="ADP_GLC_PYROPHOSPH_3"/>
    <property type="match status" value="1"/>
</dbReference>
<comment type="caution">
    <text evidence="9">The sequence shown here is derived from an EMBL/GenBank/DDBJ whole genome shotgun (WGS) entry which is preliminary data.</text>
</comment>
<dbReference type="InterPro" id="IPR005835">
    <property type="entry name" value="NTP_transferase_dom"/>
</dbReference>
<dbReference type="HAMAP" id="MF_00624">
    <property type="entry name" value="GlgC"/>
    <property type="match status" value="1"/>
</dbReference>
<dbReference type="InterPro" id="IPR029044">
    <property type="entry name" value="Nucleotide-diphossugar_trans"/>
</dbReference>
<evidence type="ECO:0000259" key="7">
    <source>
        <dbReference type="Pfam" id="PF00483"/>
    </source>
</evidence>
<dbReference type="GO" id="GO:0005524">
    <property type="term" value="F:ATP binding"/>
    <property type="evidence" value="ECO:0007669"/>
    <property type="project" value="UniProtKB-KW"/>
</dbReference>
<dbReference type="NCBIfam" id="NF001947">
    <property type="entry name" value="PRK00725.1"/>
    <property type="match status" value="1"/>
</dbReference>
<keyword evidence="5" id="KW-0067">ATP-binding</keyword>
<organism evidence="9">
    <name type="scientific">mine drainage metagenome</name>
    <dbReference type="NCBI Taxonomy" id="410659"/>
    <lineage>
        <taxon>unclassified sequences</taxon>
        <taxon>metagenomes</taxon>
        <taxon>ecological metagenomes</taxon>
    </lineage>
</organism>
<comment type="similarity">
    <text evidence="1">Belongs to the bacterial/plant glucose-1-phosphate adenylyltransferase family.</text>
</comment>
<feature type="domain" description="Glucose-1-phosphate adenylyltransferase/Bifunctional protein GlmU-like C-terminal hexapeptide" evidence="8">
    <location>
        <begin position="321"/>
        <end position="424"/>
    </location>
</feature>
<accession>A0A1J5SBT4</accession>
<evidence type="ECO:0000313" key="9">
    <source>
        <dbReference type="EMBL" id="OIQ99179.1"/>
    </source>
</evidence>
<dbReference type="InterPro" id="IPR023049">
    <property type="entry name" value="GlgC_bac"/>
</dbReference>
<dbReference type="SUPFAM" id="SSF53448">
    <property type="entry name" value="Nucleotide-diphospho-sugar transferases"/>
    <property type="match status" value="1"/>
</dbReference>
<sequence>MEDPLTGPHSPTSELRGQLDLRFITQLTKRSYAIILAGGRGSRLENLTDWRAKPAVPFAGKFRIIDFTLSNCVNSGIRRIGVATQYKSQSLIRHIQAGWSFLDGRLHEFIDLLPAQQQVHESWYKGTADAVFQNLDLLRRNRSEFVLVLSGDHVYKMDYGKMLASHVQCGADLTIACHEVPIADARAFGVMGTDAEGRITSFQEKPEQPVPISGRPGYALASMGVYVFNTRFLFEQLIKDADTTDSGHDFGRDIIPGLIGRYGLFAHRFADSCVDKQASYWRDVGTVDAYWEANIDLTKVVPQLDLYDLEWPIWTYQEQLPPAKFVFDEDGRRGMAVDSLVSGGCIISGATVRRSLLFSSVRIEARASVEDSVILPSVEIGRGAIIKRAVLDRRCKIPEGMVVGVDPDEDRRRFHVTAKGITLITPEMLGQRIHQLR</sequence>
<evidence type="ECO:0000259" key="8">
    <source>
        <dbReference type="Pfam" id="PF24894"/>
    </source>
</evidence>
<keyword evidence="4" id="KW-0547">Nucleotide-binding</keyword>
<reference evidence="9" key="1">
    <citation type="submission" date="2016-10" db="EMBL/GenBank/DDBJ databases">
        <title>Sequence of Gallionella enrichment culture.</title>
        <authorList>
            <person name="Poehlein A."/>
            <person name="Muehling M."/>
            <person name="Daniel R."/>
        </authorList>
    </citation>
    <scope>NUCLEOTIDE SEQUENCE</scope>
</reference>
<dbReference type="Pfam" id="PF00483">
    <property type="entry name" value="NTP_transferase"/>
    <property type="match status" value="1"/>
</dbReference>
<evidence type="ECO:0000256" key="4">
    <source>
        <dbReference type="ARBA" id="ARBA00022741"/>
    </source>
</evidence>